<feature type="compositionally biased region" description="Polar residues" evidence="1">
    <location>
        <begin position="56"/>
        <end position="70"/>
    </location>
</feature>
<feature type="compositionally biased region" description="Basic and acidic residues" evidence="1">
    <location>
        <begin position="71"/>
        <end position="85"/>
    </location>
</feature>
<evidence type="ECO:0000256" key="1">
    <source>
        <dbReference type="SAM" id="MobiDB-lite"/>
    </source>
</evidence>
<gene>
    <name evidence="2" type="ORF">RIF29_33952</name>
</gene>
<dbReference type="EMBL" id="JAYWIO010000007">
    <property type="protein sequence ID" value="KAK7251073.1"/>
    <property type="molecule type" value="Genomic_DNA"/>
</dbReference>
<proteinExistence type="predicted"/>
<feature type="region of interest" description="Disordered" evidence="1">
    <location>
        <begin position="14"/>
        <end position="85"/>
    </location>
</feature>
<accession>A0AAN9EAM1</accession>
<comment type="caution">
    <text evidence="2">The sequence shown here is derived from an EMBL/GenBank/DDBJ whole genome shotgun (WGS) entry which is preliminary data.</text>
</comment>
<organism evidence="2 3">
    <name type="scientific">Crotalaria pallida</name>
    <name type="common">Smooth rattlebox</name>
    <name type="synonym">Crotalaria striata</name>
    <dbReference type="NCBI Taxonomy" id="3830"/>
    <lineage>
        <taxon>Eukaryota</taxon>
        <taxon>Viridiplantae</taxon>
        <taxon>Streptophyta</taxon>
        <taxon>Embryophyta</taxon>
        <taxon>Tracheophyta</taxon>
        <taxon>Spermatophyta</taxon>
        <taxon>Magnoliopsida</taxon>
        <taxon>eudicotyledons</taxon>
        <taxon>Gunneridae</taxon>
        <taxon>Pentapetalae</taxon>
        <taxon>rosids</taxon>
        <taxon>fabids</taxon>
        <taxon>Fabales</taxon>
        <taxon>Fabaceae</taxon>
        <taxon>Papilionoideae</taxon>
        <taxon>50 kb inversion clade</taxon>
        <taxon>genistoids sensu lato</taxon>
        <taxon>core genistoids</taxon>
        <taxon>Crotalarieae</taxon>
        <taxon>Crotalaria</taxon>
    </lineage>
</organism>
<dbReference type="AlphaFoldDB" id="A0AAN9EAM1"/>
<dbReference type="Proteomes" id="UP001372338">
    <property type="component" value="Unassembled WGS sequence"/>
</dbReference>
<evidence type="ECO:0000313" key="3">
    <source>
        <dbReference type="Proteomes" id="UP001372338"/>
    </source>
</evidence>
<protein>
    <submittedName>
        <fullName evidence="2">Uncharacterized protein</fullName>
    </submittedName>
</protein>
<evidence type="ECO:0000313" key="2">
    <source>
        <dbReference type="EMBL" id="KAK7251073.1"/>
    </source>
</evidence>
<reference evidence="2 3" key="1">
    <citation type="submission" date="2024-01" db="EMBL/GenBank/DDBJ databases">
        <title>The genomes of 5 underutilized Papilionoideae crops provide insights into root nodulation and disease resistanc.</title>
        <authorList>
            <person name="Yuan L."/>
        </authorList>
    </citation>
    <scope>NUCLEOTIDE SEQUENCE [LARGE SCALE GENOMIC DNA]</scope>
    <source>
        <strain evidence="2">ZHUSHIDOU_FW_LH</strain>
        <tissue evidence="2">Leaf</tissue>
    </source>
</reference>
<sequence>MVWLKNLDVIRDRIKGKSRLGHDSNDKPVDDIVIGDGENPNIGSQTVRTDVGENPNMDSQPKTTDPSKVNQWEEKKKPSKNKVEQLDNALKLKDIQEGIVPEENVASAMQVVEVVINGLTDTQ</sequence>
<keyword evidence="3" id="KW-1185">Reference proteome</keyword>
<name>A0AAN9EAM1_CROPI</name>
<feature type="compositionally biased region" description="Basic and acidic residues" evidence="1">
    <location>
        <begin position="14"/>
        <end position="30"/>
    </location>
</feature>